<organism evidence="1 2">
    <name type="scientific">Phytophthora cactorum</name>
    <dbReference type="NCBI Taxonomy" id="29920"/>
    <lineage>
        <taxon>Eukaryota</taxon>
        <taxon>Sar</taxon>
        <taxon>Stramenopiles</taxon>
        <taxon>Oomycota</taxon>
        <taxon>Peronosporomycetes</taxon>
        <taxon>Peronosporales</taxon>
        <taxon>Peronosporaceae</taxon>
        <taxon>Phytophthora</taxon>
    </lineage>
</organism>
<comment type="caution">
    <text evidence="1">The sequence shown here is derived from an EMBL/GenBank/DDBJ whole genome shotgun (WGS) entry which is preliminary data.</text>
</comment>
<gene>
    <name evidence="1" type="ORF">PC110_g20449</name>
</gene>
<reference evidence="1 2" key="1">
    <citation type="submission" date="2018-01" db="EMBL/GenBank/DDBJ databases">
        <title>Draft genome of the strawberry crown rot pathogen Phytophthora cactorum.</title>
        <authorList>
            <person name="Armitage A.D."/>
            <person name="Lysoe E."/>
            <person name="Nellist C.F."/>
            <person name="Harrison R.J."/>
            <person name="Brurberg M.B."/>
        </authorList>
    </citation>
    <scope>NUCLEOTIDE SEQUENCE [LARGE SCALE GENOMIC DNA]</scope>
    <source>
        <strain evidence="1 2">10300</strain>
    </source>
</reference>
<dbReference type="AlphaFoldDB" id="A0A329REI8"/>
<evidence type="ECO:0008006" key="3">
    <source>
        <dbReference type="Google" id="ProtNLM"/>
    </source>
</evidence>
<name>A0A329REI8_9STRA</name>
<evidence type="ECO:0000313" key="1">
    <source>
        <dbReference type="EMBL" id="RAW23115.1"/>
    </source>
</evidence>
<dbReference type="VEuPathDB" id="FungiDB:PC110_g20449"/>
<accession>A0A329REI8</accession>
<dbReference type="EMBL" id="MJFZ01001131">
    <property type="protein sequence ID" value="RAW23115.1"/>
    <property type="molecule type" value="Genomic_DNA"/>
</dbReference>
<sequence>MQLAIIHKSARKMARGKRLSDDERAMIVNANKFFLKGRQEDGSVAERTRELVHQCLGTPTRTVALIWRVYKTHEGVDTSEA</sequence>
<evidence type="ECO:0000313" key="2">
    <source>
        <dbReference type="Proteomes" id="UP000251314"/>
    </source>
</evidence>
<proteinExistence type="predicted"/>
<dbReference type="Proteomes" id="UP000251314">
    <property type="component" value="Unassembled WGS sequence"/>
</dbReference>
<protein>
    <recommendedName>
        <fullName evidence="3">Homeodomain-like</fullName>
    </recommendedName>
</protein>
<keyword evidence="2" id="KW-1185">Reference proteome</keyword>
<dbReference type="OrthoDB" id="127052at2759"/>